<dbReference type="AlphaFoldDB" id="A0A918P7U3"/>
<proteinExistence type="predicted"/>
<name>A0A918P7U3_9ACTN</name>
<organism evidence="1 2">
    <name type="scientific">Streptomyces poonensis</name>
    <dbReference type="NCBI Taxonomy" id="68255"/>
    <lineage>
        <taxon>Bacteria</taxon>
        <taxon>Bacillati</taxon>
        <taxon>Actinomycetota</taxon>
        <taxon>Actinomycetes</taxon>
        <taxon>Kitasatosporales</taxon>
        <taxon>Streptomycetaceae</taxon>
        <taxon>Streptomyces</taxon>
    </lineage>
</organism>
<gene>
    <name evidence="1" type="ORF">GCM10010365_00090</name>
</gene>
<evidence type="ECO:0000313" key="2">
    <source>
        <dbReference type="Proteomes" id="UP000622166"/>
    </source>
</evidence>
<sequence length="91" mass="9470">MAGPVQGRHGPPCTYGPRPARALVLTSGGTGTPSAPSVPWSASYEATLADTSGKPSYDYSSSAGVGDRALVLRRGDEATFHVYAPRDGYRD</sequence>
<keyword evidence="2" id="KW-1185">Reference proteome</keyword>
<reference evidence="1" key="1">
    <citation type="journal article" date="2014" name="Int. J. Syst. Evol. Microbiol.">
        <title>Complete genome sequence of Corynebacterium casei LMG S-19264T (=DSM 44701T), isolated from a smear-ripened cheese.</title>
        <authorList>
            <consortium name="US DOE Joint Genome Institute (JGI-PGF)"/>
            <person name="Walter F."/>
            <person name="Albersmeier A."/>
            <person name="Kalinowski J."/>
            <person name="Ruckert C."/>
        </authorList>
    </citation>
    <scope>NUCLEOTIDE SEQUENCE</scope>
    <source>
        <strain evidence="1">JCM 4815</strain>
    </source>
</reference>
<dbReference type="Proteomes" id="UP000622166">
    <property type="component" value="Unassembled WGS sequence"/>
</dbReference>
<reference evidence="1" key="2">
    <citation type="submission" date="2020-09" db="EMBL/GenBank/DDBJ databases">
        <authorList>
            <person name="Sun Q."/>
            <person name="Ohkuma M."/>
        </authorList>
    </citation>
    <scope>NUCLEOTIDE SEQUENCE</scope>
    <source>
        <strain evidence="1">JCM 4815</strain>
    </source>
</reference>
<accession>A0A918P7U3</accession>
<protein>
    <submittedName>
        <fullName evidence="1">Uncharacterized protein</fullName>
    </submittedName>
</protein>
<comment type="caution">
    <text evidence="1">The sequence shown here is derived from an EMBL/GenBank/DDBJ whole genome shotgun (WGS) entry which is preliminary data.</text>
</comment>
<evidence type="ECO:0000313" key="1">
    <source>
        <dbReference type="EMBL" id="GGY86241.1"/>
    </source>
</evidence>
<dbReference type="EMBL" id="BMVW01000001">
    <property type="protein sequence ID" value="GGY86241.1"/>
    <property type="molecule type" value="Genomic_DNA"/>
</dbReference>